<accession>A0A229ULF8</accession>
<comment type="caution">
    <text evidence="6">The sequence shown here is derived from an EMBL/GenBank/DDBJ whole genome shotgun (WGS) entry which is preliminary data.</text>
</comment>
<feature type="domain" description="HTH iclR-type" evidence="4">
    <location>
        <begin position="7"/>
        <end position="68"/>
    </location>
</feature>
<name>A0A229ULF8_9BACL</name>
<evidence type="ECO:0000256" key="1">
    <source>
        <dbReference type="ARBA" id="ARBA00023015"/>
    </source>
</evidence>
<dbReference type="InterPro" id="IPR029016">
    <property type="entry name" value="GAF-like_dom_sf"/>
</dbReference>
<evidence type="ECO:0000313" key="7">
    <source>
        <dbReference type="Proteomes" id="UP000215509"/>
    </source>
</evidence>
<keyword evidence="2" id="KW-0238">DNA-binding</keyword>
<dbReference type="Gene3D" id="3.30.450.40">
    <property type="match status" value="1"/>
</dbReference>
<dbReference type="InterPro" id="IPR050707">
    <property type="entry name" value="HTH_MetabolicPath_Reg"/>
</dbReference>
<dbReference type="InterPro" id="IPR005471">
    <property type="entry name" value="Tscrpt_reg_IclR_N"/>
</dbReference>
<dbReference type="PROSITE" id="PS51077">
    <property type="entry name" value="HTH_ICLR"/>
    <property type="match status" value="1"/>
</dbReference>
<dbReference type="Gene3D" id="1.10.10.10">
    <property type="entry name" value="Winged helix-like DNA-binding domain superfamily/Winged helix DNA-binding domain"/>
    <property type="match status" value="1"/>
</dbReference>
<dbReference type="Pfam" id="PF01614">
    <property type="entry name" value="IclR_C"/>
    <property type="match status" value="1"/>
</dbReference>
<dbReference type="SUPFAM" id="SSF55781">
    <property type="entry name" value="GAF domain-like"/>
    <property type="match status" value="1"/>
</dbReference>
<dbReference type="PROSITE" id="PS51078">
    <property type="entry name" value="ICLR_ED"/>
    <property type="match status" value="1"/>
</dbReference>
<dbReference type="OrthoDB" id="9791752at2"/>
<dbReference type="Proteomes" id="UP000215509">
    <property type="component" value="Unassembled WGS sequence"/>
</dbReference>
<dbReference type="InterPro" id="IPR036388">
    <property type="entry name" value="WH-like_DNA-bd_sf"/>
</dbReference>
<dbReference type="PANTHER" id="PTHR30136">
    <property type="entry name" value="HELIX-TURN-HELIX TRANSCRIPTIONAL REGULATOR, ICLR FAMILY"/>
    <property type="match status" value="1"/>
</dbReference>
<evidence type="ECO:0000259" key="5">
    <source>
        <dbReference type="PROSITE" id="PS51078"/>
    </source>
</evidence>
<feature type="domain" description="IclR-ED" evidence="5">
    <location>
        <begin position="69"/>
        <end position="255"/>
    </location>
</feature>
<dbReference type="InterPro" id="IPR036390">
    <property type="entry name" value="WH_DNA-bd_sf"/>
</dbReference>
<sequence length="255" mass="28368">MEKKYWVPALEKANDVLQLVSEQPSKLKLIDLSKQLGINKSSMFSLLNTMEALEWVVREPESTYSLGSKLGFIGNAFFKQFSLIDRFRKEAAITKHTIQETIQLAKLEQRDVLYLAKEEMPSPVRLSSEPGMKLPAHVTALGKAMLASLAESDFEALFPEEALLPELTPFTIKTRSELKAQLAAARAEGFAFDLQEAVMGFCCVAAPIRDAQGRTIAAISCSMFQHEWEAKRELAQREICALAAKLSQDAVQVNS</sequence>
<evidence type="ECO:0000256" key="2">
    <source>
        <dbReference type="ARBA" id="ARBA00023125"/>
    </source>
</evidence>
<evidence type="ECO:0000259" key="4">
    <source>
        <dbReference type="PROSITE" id="PS51077"/>
    </source>
</evidence>
<gene>
    <name evidence="6" type="ORF">CF651_20720</name>
</gene>
<protein>
    <submittedName>
        <fullName evidence="6">IclR family transcriptional regulator</fullName>
    </submittedName>
</protein>
<dbReference type="InterPro" id="IPR014757">
    <property type="entry name" value="Tscrpt_reg_IclR_C"/>
</dbReference>
<dbReference type="RefSeq" id="WP_094016784.1">
    <property type="nucleotide sequence ID" value="NZ_NMQW01000033.1"/>
</dbReference>
<keyword evidence="1" id="KW-0805">Transcription regulation</keyword>
<proteinExistence type="predicted"/>
<keyword evidence="7" id="KW-1185">Reference proteome</keyword>
<dbReference type="EMBL" id="NMQW01000033">
    <property type="protein sequence ID" value="OXM84212.1"/>
    <property type="molecule type" value="Genomic_DNA"/>
</dbReference>
<organism evidence="6 7">
    <name type="scientific">Paenibacillus rigui</name>
    <dbReference type="NCBI Taxonomy" id="554312"/>
    <lineage>
        <taxon>Bacteria</taxon>
        <taxon>Bacillati</taxon>
        <taxon>Bacillota</taxon>
        <taxon>Bacilli</taxon>
        <taxon>Bacillales</taxon>
        <taxon>Paenibacillaceae</taxon>
        <taxon>Paenibacillus</taxon>
    </lineage>
</organism>
<reference evidence="6 7" key="1">
    <citation type="submission" date="2017-07" db="EMBL/GenBank/DDBJ databases">
        <title>Genome sequencing and assembly of Paenibacillus rigui.</title>
        <authorList>
            <person name="Mayilraj S."/>
        </authorList>
    </citation>
    <scope>NUCLEOTIDE SEQUENCE [LARGE SCALE GENOMIC DNA]</scope>
    <source>
        <strain evidence="6 7">JCM 16352</strain>
    </source>
</reference>
<dbReference type="GO" id="GO:0045892">
    <property type="term" value="P:negative regulation of DNA-templated transcription"/>
    <property type="evidence" value="ECO:0007669"/>
    <property type="project" value="TreeGrafter"/>
</dbReference>
<dbReference type="PANTHER" id="PTHR30136:SF2">
    <property type="entry name" value="TRANSCRIPTIONAL REGULATOR ICLR"/>
    <property type="match status" value="1"/>
</dbReference>
<evidence type="ECO:0000256" key="3">
    <source>
        <dbReference type="ARBA" id="ARBA00023163"/>
    </source>
</evidence>
<dbReference type="Pfam" id="PF09339">
    <property type="entry name" value="HTH_IclR"/>
    <property type="match status" value="1"/>
</dbReference>
<evidence type="ECO:0000313" key="6">
    <source>
        <dbReference type="EMBL" id="OXM84212.1"/>
    </source>
</evidence>
<dbReference type="SMART" id="SM00346">
    <property type="entry name" value="HTH_ICLR"/>
    <property type="match status" value="1"/>
</dbReference>
<dbReference type="GO" id="GO:0003700">
    <property type="term" value="F:DNA-binding transcription factor activity"/>
    <property type="evidence" value="ECO:0007669"/>
    <property type="project" value="TreeGrafter"/>
</dbReference>
<keyword evidence="3" id="KW-0804">Transcription</keyword>
<dbReference type="GO" id="GO:0003677">
    <property type="term" value="F:DNA binding"/>
    <property type="evidence" value="ECO:0007669"/>
    <property type="project" value="UniProtKB-KW"/>
</dbReference>
<dbReference type="SUPFAM" id="SSF46785">
    <property type="entry name" value="Winged helix' DNA-binding domain"/>
    <property type="match status" value="1"/>
</dbReference>
<dbReference type="AlphaFoldDB" id="A0A229ULF8"/>